<dbReference type="Proteomes" id="UP000572635">
    <property type="component" value="Unassembled WGS sequence"/>
</dbReference>
<evidence type="ECO:0000256" key="9">
    <source>
        <dbReference type="SAM" id="MobiDB-lite"/>
    </source>
</evidence>
<dbReference type="InterPro" id="IPR050482">
    <property type="entry name" value="Sensor_HK_TwoCompSys"/>
</dbReference>
<evidence type="ECO:0000256" key="5">
    <source>
        <dbReference type="ARBA" id="ARBA00022741"/>
    </source>
</evidence>
<feature type="transmembrane region" description="Helical" evidence="10">
    <location>
        <begin position="156"/>
        <end position="180"/>
    </location>
</feature>
<dbReference type="GO" id="GO:0016020">
    <property type="term" value="C:membrane"/>
    <property type="evidence" value="ECO:0007669"/>
    <property type="project" value="InterPro"/>
</dbReference>
<evidence type="ECO:0000256" key="6">
    <source>
        <dbReference type="ARBA" id="ARBA00022777"/>
    </source>
</evidence>
<evidence type="ECO:0000256" key="1">
    <source>
        <dbReference type="ARBA" id="ARBA00000085"/>
    </source>
</evidence>
<keyword evidence="13" id="KW-1185">Reference proteome</keyword>
<gene>
    <name evidence="12" type="ORF">HDA36_004126</name>
</gene>
<sequence length="493" mass="51899">MTLSTRPVVTMTETDPGARDPLQVPAPQGLRAVERLDTALDRLGLRTPAARDRALAVLMVLVSSGMLWAFVRLLAEEDGIRLPPTATALLGALVYTQSLALCVRRSRPVLCLAVMALTHLGTVALLPPHVTAQSLAPFIAAYTCGTLLPPRRLLRCITAVVVLLGLSGAAVAGTLPGVLLDPEAAGVARHWTLQEHLLLVGGQLIVALAVYAGPALVGAHVATRRRYTGLVRLRAAEAVERQRERAAGAVMAERARMARELHDIAAHHLSGMVVQAGAAERLIGRDDPAAREATAWIRSQGRETLDSLRLVVGALRDPGEGPAGDGPPDSGAPVPGAAALDRLVRTERELGADVELVREGDPYDLPPIADVTVYRVAREALSNARDHAPGAPVRVLLRYGASRVALRVDNGPGRGRGGGPEQDAPRGMGLIGMAERAQLVGAELEAGPLPGGGWRVVLDLPVDRQASAAARPSRENTDADPDTAADTDEEGFR</sequence>
<evidence type="ECO:0000256" key="8">
    <source>
        <dbReference type="ARBA" id="ARBA00023012"/>
    </source>
</evidence>
<reference evidence="12 13" key="1">
    <citation type="submission" date="2020-08" db="EMBL/GenBank/DDBJ databases">
        <title>Sequencing the genomes of 1000 actinobacteria strains.</title>
        <authorList>
            <person name="Klenk H.-P."/>
        </authorList>
    </citation>
    <scope>NUCLEOTIDE SEQUENCE [LARGE SCALE GENOMIC DNA]</scope>
    <source>
        <strain evidence="12 13">DSM 44551</strain>
    </source>
</reference>
<keyword evidence="10" id="KW-1133">Transmembrane helix</keyword>
<keyword evidence="4" id="KW-0808">Transferase</keyword>
<feature type="transmembrane region" description="Helical" evidence="10">
    <location>
        <begin position="81"/>
        <end position="102"/>
    </location>
</feature>
<dbReference type="GO" id="GO:0046983">
    <property type="term" value="F:protein dimerization activity"/>
    <property type="evidence" value="ECO:0007669"/>
    <property type="project" value="InterPro"/>
</dbReference>
<feature type="domain" description="Signal transduction histidine kinase subgroup 3 dimerisation and phosphoacceptor" evidence="11">
    <location>
        <begin position="253"/>
        <end position="318"/>
    </location>
</feature>
<feature type="transmembrane region" description="Helical" evidence="10">
    <location>
        <begin position="200"/>
        <end position="222"/>
    </location>
</feature>
<dbReference type="PANTHER" id="PTHR24421">
    <property type="entry name" value="NITRATE/NITRITE SENSOR PROTEIN NARX-RELATED"/>
    <property type="match status" value="1"/>
</dbReference>
<evidence type="ECO:0000313" key="13">
    <source>
        <dbReference type="Proteomes" id="UP000572635"/>
    </source>
</evidence>
<keyword evidence="10" id="KW-0812">Transmembrane</keyword>
<comment type="caution">
    <text evidence="12">The sequence shown here is derived from an EMBL/GenBank/DDBJ whole genome shotgun (WGS) entry which is preliminary data.</text>
</comment>
<keyword evidence="8" id="KW-0902">Two-component regulatory system</keyword>
<evidence type="ECO:0000256" key="4">
    <source>
        <dbReference type="ARBA" id="ARBA00022679"/>
    </source>
</evidence>
<dbReference type="EMBL" id="JACHDB010000001">
    <property type="protein sequence ID" value="MBB5434042.1"/>
    <property type="molecule type" value="Genomic_DNA"/>
</dbReference>
<name>A0A7W8QP42_9ACTN</name>
<accession>A0A7W8QP42</accession>
<feature type="transmembrane region" description="Helical" evidence="10">
    <location>
        <begin position="109"/>
        <end position="126"/>
    </location>
</feature>
<keyword evidence="7" id="KW-0067">ATP-binding</keyword>
<feature type="transmembrane region" description="Helical" evidence="10">
    <location>
        <begin position="54"/>
        <end position="75"/>
    </location>
</feature>
<dbReference type="Pfam" id="PF07730">
    <property type="entry name" value="HisKA_3"/>
    <property type="match status" value="1"/>
</dbReference>
<evidence type="ECO:0000256" key="10">
    <source>
        <dbReference type="SAM" id="Phobius"/>
    </source>
</evidence>
<dbReference type="GO" id="GO:0005524">
    <property type="term" value="F:ATP binding"/>
    <property type="evidence" value="ECO:0007669"/>
    <property type="project" value="UniProtKB-KW"/>
</dbReference>
<dbReference type="CDD" id="cd16917">
    <property type="entry name" value="HATPase_UhpB-NarQ-NarX-like"/>
    <property type="match status" value="1"/>
</dbReference>
<evidence type="ECO:0000256" key="7">
    <source>
        <dbReference type="ARBA" id="ARBA00022840"/>
    </source>
</evidence>
<evidence type="ECO:0000256" key="3">
    <source>
        <dbReference type="ARBA" id="ARBA00022553"/>
    </source>
</evidence>
<keyword evidence="5" id="KW-0547">Nucleotide-binding</keyword>
<dbReference type="GO" id="GO:0000155">
    <property type="term" value="F:phosphorelay sensor kinase activity"/>
    <property type="evidence" value="ECO:0007669"/>
    <property type="project" value="InterPro"/>
</dbReference>
<keyword evidence="10" id="KW-0472">Membrane</keyword>
<protein>
    <recommendedName>
        <fullName evidence="2">histidine kinase</fullName>
        <ecNumber evidence="2">2.7.13.3</ecNumber>
    </recommendedName>
</protein>
<dbReference type="PANTHER" id="PTHR24421:SF10">
    <property type="entry name" value="NITRATE_NITRITE SENSOR PROTEIN NARQ"/>
    <property type="match status" value="1"/>
</dbReference>
<dbReference type="EC" id="2.7.13.3" evidence="2"/>
<comment type="catalytic activity">
    <reaction evidence="1">
        <text>ATP + protein L-histidine = ADP + protein N-phospho-L-histidine.</text>
        <dbReference type="EC" id="2.7.13.3"/>
    </reaction>
</comment>
<feature type="compositionally biased region" description="Acidic residues" evidence="9">
    <location>
        <begin position="478"/>
        <end position="493"/>
    </location>
</feature>
<dbReference type="InterPro" id="IPR011712">
    <property type="entry name" value="Sig_transdc_His_kin_sub3_dim/P"/>
</dbReference>
<evidence type="ECO:0000259" key="11">
    <source>
        <dbReference type="Pfam" id="PF07730"/>
    </source>
</evidence>
<proteinExistence type="predicted"/>
<feature type="region of interest" description="Disordered" evidence="9">
    <location>
        <begin position="316"/>
        <end position="336"/>
    </location>
</feature>
<keyword evidence="6 12" id="KW-0418">Kinase</keyword>
<dbReference type="Gene3D" id="3.30.565.10">
    <property type="entry name" value="Histidine kinase-like ATPase, C-terminal domain"/>
    <property type="match status" value="1"/>
</dbReference>
<dbReference type="SUPFAM" id="SSF55874">
    <property type="entry name" value="ATPase domain of HSP90 chaperone/DNA topoisomerase II/histidine kinase"/>
    <property type="match status" value="1"/>
</dbReference>
<dbReference type="InterPro" id="IPR036890">
    <property type="entry name" value="HATPase_C_sf"/>
</dbReference>
<dbReference type="AlphaFoldDB" id="A0A7W8QP42"/>
<evidence type="ECO:0000256" key="2">
    <source>
        <dbReference type="ARBA" id="ARBA00012438"/>
    </source>
</evidence>
<keyword evidence="3" id="KW-0597">Phosphoprotein</keyword>
<dbReference type="Gene3D" id="1.20.5.1930">
    <property type="match status" value="1"/>
</dbReference>
<evidence type="ECO:0000313" key="12">
    <source>
        <dbReference type="EMBL" id="MBB5434042.1"/>
    </source>
</evidence>
<feature type="compositionally biased region" description="Low complexity" evidence="9">
    <location>
        <begin position="326"/>
        <end position="336"/>
    </location>
</feature>
<dbReference type="RefSeq" id="WP_184394328.1">
    <property type="nucleotide sequence ID" value="NZ_BAAAJD010000124.1"/>
</dbReference>
<organism evidence="12 13">
    <name type="scientific">Nocardiopsis composta</name>
    <dbReference type="NCBI Taxonomy" id="157465"/>
    <lineage>
        <taxon>Bacteria</taxon>
        <taxon>Bacillati</taxon>
        <taxon>Actinomycetota</taxon>
        <taxon>Actinomycetes</taxon>
        <taxon>Streptosporangiales</taxon>
        <taxon>Nocardiopsidaceae</taxon>
        <taxon>Nocardiopsis</taxon>
    </lineage>
</organism>
<feature type="region of interest" description="Disordered" evidence="9">
    <location>
        <begin position="466"/>
        <end position="493"/>
    </location>
</feature>
<feature type="transmembrane region" description="Helical" evidence="10">
    <location>
        <begin position="132"/>
        <end position="149"/>
    </location>
</feature>